<dbReference type="SUPFAM" id="SSF57845">
    <property type="entry name" value="B-box zinc-binding domain"/>
    <property type="match status" value="1"/>
</dbReference>
<organism evidence="1 2">
    <name type="scientific">Mytilus coruscus</name>
    <name type="common">Sea mussel</name>
    <dbReference type="NCBI Taxonomy" id="42192"/>
    <lineage>
        <taxon>Eukaryota</taxon>
        <taxon>Metazoa</taxon>
        <taxon>Spiralia</taxon>
        <taxon>Lophotrochozoa</taxon>
        <taxon>Mollusca</taxon>
        <taxon>Bivalvia</taxon>
        <taxon>Autobranchia</taxon>
        <taxon>Pteriomorphia</taxon>
        <taxon>Mytilida</taxon>
        <taxon>Mytiloidea</taxon>
        <taxon>Mytilidae</taxon>
        <taxon>Mytilinae</taxon>
        <taxon>Mytilus</taxon>
    </lineage>
</organism>
<protein>
    <recommendedName>
        <fullName evidence="3">B box-type domain-containing protein</fullName>
    </recommendedName>
</protein>
<evidence type="ECO:0000313" key="2">
    <source>
        <dbReference type="Proteomes" id="UP000507470"/>
    </source>
</evidence>
<dbReference type="AlphaFoldDB" id="A0A6J8EC00"/>
<dbReference type="Proteomes" id="UP000507470">
    <property type="component" value="Unassembled WGS sequence"/>
</dbReference>
<evidence type="ECO:0000313" key="1">
    <source>
        <dbReference type="EMBL" id="CAC5418194.1"/>
    </source>
</evidence>
<reference evidence="1 2" key="1">
    <citation type="submission" date="2020-06" db="EMBL/GenBank/DDBJ databases">
        <authorList>
            <person name="Li R."/>
            <person name="Bekaert M."/>
        </authorList>
    </citation>
    <scope>NUCLEOTIDE SEQUENCE [LARGE SCALE GENOMIC DNA]</scope>
    <source>
        <strain evidence="2">wild</strain>
    </source>
</reference>
<dbReference type="InterPro" id="IPR047153">
    <property type="entry name" value="TRIM45/56/19-like"/>
</dbReference>
<dbReference type="InterPro" id="IPR011042">
    <property type="entry name" value="6-blade_b-propeller_TolB-like"/>
</dbReference>
<name>A0A6J8EC00_MYTCO</name>
<evidence type="ECO:0008006" key="3">
    <source>
        <dbReference type="Google" id="ProtNLM"/>
    </source>
</evidence>
<dbReference type="Gene3D" id="2.120.10.30">
    <property type="entry name" value="TolB, C-terminal domain"/>
    <property type="match status" value="1"/>
</dbReference>
<sequence length="556" mass="63836">MPSFVHCGPCLYDIVYQNDRKWCTSGEEGLCKECEKTHQKNKTSRDHQLVSIDDCRQMEDVPISFTCSDHDKKLEWFCIYHEEALCVLCLSTGHRSCSDIIQIDVASTNARQSTALFDLQEAIEVTLCNITLCINSQKPTPKDIEKQEKDIRTIIINKRTKINHRLDELEEKLVQTLVRATKTCTSKCNNCIQQFKIQEERLYKLKDQVMQMKECASDQQVFLGTRQFNKLITSETESIKTATDYIYNYKFNLHLNSDIQKLSNDVIKEIGYIQVTEQKLHLDIKELKIKQAQMPQKIQPSCNVADVDLLLIKRFNIMRERPMCITGCAILPNGHLLCADFYSTELLESSEEGNYIGSIQVSATPFDITVLDSDRIAITYGTNDFFEILNFRNSRVEKKIKTEEPCWGLIQSNGKIFVKLERVHVFDINGNLLYTVAAGGIHYISTNKNNLFCSSYLDGYVRCFDMNGKEVWKFHVNSSEHHHPLAVANDRSGNVFVFRKTSRNLILIQQDGKAHKKLLNLEDISPRAVCYNIDQSTLLICDHNGGPCALYKVLYK</sequence>
<keyword evidence="2" id="KW-1185">Reference proteome</keyword>
<dbReference type="PANTHER" id="PTHR25462">
    <property type="entry name" value="BONUS, ISOFORM C-RELATED"/>
    <property type="match status" value="1"/>
</dbReference>
<dbReference type="Gene3D" id="3.30.160.60">
    <property type="entry name" value="Classic Zinc Finger"/>
    <property type="match status" value="1"/>
</dbReference>
<accession>A0A6J8EC00</accession>
<dbReference type="OrthoDB" id="6105938at2759"/>
<dbReference type="PANTHER" id="PTHR25462:SF296">
    <property type="entry name" value="MEIOTIC P26, ISOFORM F"/>
    <property type="match status" value="1"/>
</dbReference>
<proteinExistence type="predicted"/>
<dbReference type="EMBL" id="CACVKT020008884">
    <property type="protein sequence ID" value="CAC5418194.1"/>
    <property type="molecule type" value="Genomic_DNA"/>
</dbReference>
<gene>
    <name evidence="1" type="ORF">MCOR_50647</name>
</gene>
<dbReference type="SUPFAM" id="SSF101898">
    <property type="entry name" value="NHL repeat"/>
    <property type="match status" value="1"/>
</dbReference>